<evidence type="ECO:0000313" key="4">
    <source>
        <dbReference type="EMBL" id="QDU29832.1"/>
    </source>
</evidence>
<accession>A0A517YHZ5</accession>
<feature type="transmembrane region" description="Helical" evidence="2">
    <location>
        <begin position="12"/>
        <end position="35"/>
    </location>
</feature>
<feature type="region of interest" description="Disordered" evidence="1">
    <location>
        <begin position="1130"/>
        <end position="1177"/>
    </location>
</feature>
<gene>
    <name evidence="4" type="ORF">ETAA8_49470</name>
</gene>
<dbReference type="Pfam" id="PF13519">
    <property type="entry name" value="VWA_2"/>
    <property type="match status" value="1"/>
</dbReference>
<organism evidence="4 5">
    <name type="scientific">Anatilimnocola aggregata</name>
    <dbReference type="NCBI Taxonomy" id="2528021"/>
    <lineage>
        <taxon>Bacteria</taxon>
        <taxon>Pseudomonadati</taxon>
        <taxon>Planctomycetota</taxon>
        <taxon>Planctomycetia</taxon>
        <taxon>Pirellulales</taxon>
        <taxon>Pirellulaceae</taxon>
        <taxon>Anatilimnocola</taxon>
    </lineage>
</organism>
<dbReference type="PROSITE" id="PS50234">
    <property type="entry name" value="VWFA"/>
    <property type="match status" value="1"/>
</dbReference>
<dbReference type="RefSeq" id="WP_238397548.1">
    <property type="nucleotide sequence ID" value="NZ_CP036274.1"/>
</dbReference>
<evidence type="ECO:0000256" key="1">
    <source>
        <dbReference type="SAM" id="MobiDB-lite"/>
    </source>
</evidence>
<keyword evidence="2" id="KW-0812">Transmembrane</keyword>
<dbReference type="InterPro" id="IPR013783">
    <property type="entry name" value="Ig-like_fold"/>
</dbReference>
<dbReference type="Gene3D" id="3.40.50.880">
    <property type="match status" value="2"/>
</dbReference>
<dbReference type="InterPro" id="IPR029062">
    <property type="entry name" value="Class_I_gatase-like"/>
</dbReference>
<dbReference type="AlphaFoldDB" id="A0A517YHZ5"/>
<feature type="transmembrane region" description="Helical" evidence="2">
    <location>
        <begin position="212"/>
        <end position="231"/>
    </location>
</feature>
<dbReference type="KEGG" id="aagg:ETAA8_49470"/>
<dbReference type="Pfam" id="PF13768">
    <property type="entry name" value="VWA_3"/>
    <property type="match status" value="1"/>
</dbReference>
<name>A0A517YHZ5_9BACT</name>
<keyword evidence="2" id="KW-1133">Transmembrane helix</keyword>
<reference evidence="4 5" key="1">
    <citation type="submission" date="2019-02" db="EMBL/GenBank/DDBJ databases">
        <title>Deep-cultivation of Planctomycetes and their phenomic and genomic characterization uncovers novel biology.</title>
        <authorList>
            <person name="Wiegand S."/>
            <person name="Jogler M."/>
            <person name="Boedeker C."/>
            <person name="Pinto D."/>
            <person name="Vollmers J."/>
            <person name="Rivas-Marin E."/>
            <person name="Kohn T."/>
            <person name="Peeters S.H."/>
            <person name="Heuer A."/>
            <person name="Rast P."/>
            <person name="Oberbeckmann S."/>
            <person name="Bunk B."/>
            <person name="Jeske O."/>
            <person name="Meyerdierks A."/>
            <person name="Storesund J.E."/>
            <person name="Kallscheuer N."/>
            <person name="Luecker S."/>
            <person name="Lage O.M."/>
            <person name="Pohl T."/>
            <person name="Merkel B.J."/>
            <person name="Hornburger P."/>
            <person name="Mueller R.-W."/>
            <person name="Bruemmer F."/>
            <person name="Labrenz M."/>
            <person name="Spormann A.M."/>
            <person name="Op den Camp H."/>
            <person name="Overmann J."/>
            <person name="Amann R."/>
            <person name="Jetten M.S.M."/>
            <person name="Mascher T."/>
            <person name="Medema M.H."/>
            <person name="Devos D.P."/>
            <person name="Kaster A.-K."/>
            <person name="Ovreas L."/>
            <person name="Rohde M."/>
            <person name="Galperin M.Y."/>
            <person name="Jogler C."/>
        </authorList>
    </citation>
    <scope>NUCLEOTIDE SEQUENCE [LARGE SCALE GENOMIC DNA]</scope>
    <source>
        <strain evidence="4 5">ETA_A8</strain>
    </source>
</reference>
<dbReference type="SMART" id="SM00327">
    <property type="entry name" value="VWA"/>
    <property type="match status" value="1"/>
</dbReference>
<sequence>MAWLDYIRLDTIPVSSLVLVGWLLVTGSIGELWRLMIGPRSPWLVRVSMPLVIVAVAVGATFLSLLVLRPLGLWMGFGKAVDYWLLVVLFLAPFDIWPVPWNDDPRAGWRANLRNVGLKLLLPIVLAVIGLAILWLYSWASLGIHNLLIRLRMGRFALWFSEWFVLTKDFDADRLTFDQPWLLLLALGIPVLFFISYRSLAALGKYRRVFALGYRGRVLLLMILALAGVQLQKISERMTVMYLLDQSESIPKPVREAMIQFVMQDVDAHRHKGDLQSATEDKAGVIVFGREATIEHPPFADSIRSVGNLESLFELRTDATNIGSALKLAQAAFPEDSAKRIVIITDGNENLGDSRTIASGLAENGIGIDVVAVRLSARNEVAVEKVSLPSDIRRGQPLEARIVVQNYGEQDVKGRLRVVQNFNGQDNLLQESEVTLKPGKNVFAVQHTIDVPAGYTYGARFIPDANAGDAMEQNNSATAFTHVRGKGRVLMIVDAENPKEFDPLIGRLGELNMEVDTMPSDNLFTSLAQLQGYDCIVLANVARSSGGDENAVAFTDDQIAMLVRNTEQFGCGLVMIGGPNAFGAGGWANTEIEKAMPVDFQIKNSKVKAVGALVLLMHACEIPDGNNIQKKVAEESVKVLGPMDYCGLLQWENFTGGDNWLWFHQGKGLVRVGERQKEMASRIGRMTPGDMPDFDPAMTKAIKEFETNPASVKHMIVISDGDPSPPSGAIMQRFKNASVTVSTVAIGSHGPAESGLLQRIANQTGGKYYAVNNPKAIPKIFQRESRRVARPLILEERFQPYVVPEARAHEMLQNIDGELPELTGFVMTTVKENPLVEVLIRSPKPGEDSNATILASWTYGAGKTCVFTSDGGQRWANSWTDWENYNKFYSQMIRWAMRPVNEAGKFTIATEVKDGKVKVVVTALKEDDEFLNFLNMSGVGADPELKNLQLSMQQEAPGRYVGEFDADKAGSYLLAINTGMGGAPLLTGITVPYSAEYRERESNEAILTSLASYKPKGGEAGKLIDGPLMKEAVPELIKQNDTFRRTLQKANSSQDIWPAFLLLAGCVFLADVFVRRVQVNFEWVIPGIMWTWHRLLRREPAITADERMDRLRNLKATVSNQLDERRAAARFEPQVENDAPARDPNEVLREATAGGNTPPIPPPSSSAAALPQTEQESYTERLLAAKKKLRKDPPS</sequence>
<dbReference type="EMBL" id="CP036274">
    <property type="protein sequence ID" value="QDU29832.1"/>
    <property type="molecule type" value="Genomic_DNA"/>
</dbReference>
<feature type="domain" description="VWFA" evidence="3">
    <location>
        <begin position="239"/>
        <end position="422"/>
    </location>
</feature>
<dbReference type="Pfam" id="PF07090">
    <property type="entry name" value="GATase1_like"/>
    <property type="match status" value="1"/>
</dbReference>
<protein>
    <submittedName>
        <fullName evidence="4">von Willebrand factor type A domain protein</fullName>
    </submittedName>
</protein>
<dbReference type="PANTHER" id="PTHR37947:SF2">
    <property type="entry name" value="VON WILLEBRAND FACTOR TYPE A"/>
    <property type="match status" value="1"/>
</dbReference>
<dbReference type="CDD" id="cd00198">
    <property type="entry name" value="vWFA"/>
    <property type="match status" value="1"/>
</dbReference>
<feature type="transmembrane region" description="Helical" evidence="2">
    <location>
        <begin position="181"/>
        <end position="200"/>
    </location>
</feature>
<dbReference type="SUPFAM" id="SSF52317">
    <property type="entry name" value="Class I glutamine amidotransferase-like"/>
    <property type="match status" value="1"/>
</dbReference>
<dbReference type="InterPro" id="IPR002035">
    <property type="entry name" value="VWF_A"/>
</dbReference>
<keyword evidence="5" id="KW-1185">Reference proteome</keyword>
<evidence type="ECO:0000259" key="3">
    <source>
        <dbReference type="PROSITE" id="PS50234"/>
    </source>
</evidence>
<feature type="transmembrane region" description="Helical" evidence="2">
    <location>
        <begin position="120"/>
        <end position="140"/>
    </location>
</feature>
<feature type="transmembrane region" description="Helical" evidence="2">
    <location>
        <begin position="47"/>
        <end position="68"/>
    </location>
</feature>
<dbReference type="PANTHER" id="PTHR37947">
    <property type="entry name" value="BLL2462 PROTEIN"/>
    <property type="match status" value="1"/>
</dbReference>
<proteinExistence type="predicted"/>
<evidence type="ECO:0000313" key="5">
    <source>
        <dbReference type="Proteomes" id="UP000315017"/>
    </source>
</evidence>
<dbReference type="Gene3D" id="2.60.40.10">
    <property type="entry name" value="Immunoglobulins"/>
    <property type="match status" value="1"/>
</dbReference>
<evidence type="ECO:0000256" key="2">
    <source>
        <dbReference type="SAM" id="Phobius"/>
    </source>
</evidence>
<dbReference type="Gene3D" id="3.40.50.410">
    <property type="entry name" value="von Willebrand factor, type A domain"/>
    <property type="match status" value="1"/>
</dbReference>
<dbReference type="InterPro" id="IPR010768">
    <property type="entry name" value="GATase1-like"/>
</dbReference>
<dbReference type="SUPFAM" id="SSF53300">
    <property type="entry name" value="vWA-like"/>
    <property type="match status" value="2"/>
</dbReference>
<keyword evidence="2" id="KW-0472">Membrane</keyword>
<feature type="transmembrane region" description="Helical" evidence="2">
    <location>
        <begin position="80"/>
        <end position="100"/>
    </location>
</feature>
<dbReference type="InterPro" id="IPR036465">
    <property type="entry name" value="vWFA_dom_sf"/>
</dbReference>
<feature type="compositionally biased region" description="Basic and acidic residues" evidence="1">
    <location>
        <begin position="1139"/>
        <end position="1149"/>
    </location>
</feature>
<dbReference type="Proteomes" id="UP000315017">
    <property type="component" value="Chromosome"/>
</dbReference>